<organism evidence="13 14">
    <name type="scientific">Thiobaca trueperi</name>
    <dbReference type="NCBI Taxonomy" id="127458"/>
    <lineage>
        <taxon>Bacteria</taxon>
        <taxon>Pseudomonadati</taxon>
        <taxon>Pseudomonadota</taxon>
        <taxon>Gammaproteobacteria</taxon>
        <taxon>Chromatiales</taxon>
        <taxon>Chromatiaceae</taxon>
        <taxon>Thiobaca</taxon>
    </lineage>
</organism>
<comment type="subunit">
    <text evidence="2">Homotrimer.</text>
</comment>
<keyword evidence="8" id="KW-0626">Porin</keyword>
<evidence type="ECO:0000256" key="2">
    <source>
        <dbReference type="ARBA" id="ARBA00011233"/>
    </source>
</evidence>
<reference evidence="13 14" key="1">
    <citation type="submission" date="2019-03" db="EMBL/GenBank/DDBJ databases">
        <title>Genomic Encyclopedia of Type Strains, Phase IV (KMG-IV): sequencing the most valuable type-strain genomes for metagenomic binning, comparative biology and taxonomic classification.</title>
        <authorList>
            <person name="Goeker M."/>
        </authorList>
    </citation>
    <scope>NUCLEOTIDE SEQUENCE [LARGE SCALE GENOMIC DNA]</scope>
    <source>
        <strain evidence="13 14">DSM 13587</strain>
    </source>
</reference>
<evidence type="ECO:0000256" key="7">
    <source>
        <dbReference type="ARBA" id="ARBA00023065"/>
    </source>
</evidence>
<feature type="domain" description="Porin" evidence="12">
    <location>
        <begin position="9"/>
        <end position="434"/>
    </location>
</feature>
<comment type="subcellular location">
    <subcellularLocation>
        <location evidence="1">Cell outer membrane</location>
        <topology evidence="1">Multi-pass membrane protein</topology>
    </subcellularLocation>
</comment>
<keyword evidence="6 11" id="KW-0732">Signal</keyword>
<evidence type="ECO:0000256" key="1">
    <source>
        <dbReference type="ARBA" id="ARBA00004571"/>
    </source>
</evidence>
<dbReference type="InterPro" id="IPR033900">
    <property type="entry name" value="Gram_neg_porin_domain"/>
</dbReference>
<evidence type="ECO:0000256" key="9">
    <source>
        <dbReference type="ARBA" id="ARBA00023136"/>
    </source>
</evidence>
<evidence type="ECO:0000256" key="3">
    <source>
        <dbReference type="ARBA" id="ARBA00022448"/>
    </source>
</evidence>
<keyword evidence="9" id="KW-0472">Membrane</keyword>
<dbReference type="GO" id="GO:0034220">
    <property type="term" value="P:monoatomic ion transmembrane transport"/>
    <property type="evidence" value="ECO:0007669"/>
    <property type="project" value="InterPro"/>
</dbReference>
<accession>A0A4R3MZD3</accession>
<dbReference type="PANTHER" id="PTHR34501:SF9">
    <property type="entry name" value="MAJOR OUTER MEMBRANE PROTEIN P.IA"/>
    <property type="match status" value="1"/>
</dbReference>
<keyword evidence="10" id="KW-0998">Cell outer membrane</keyword>
<dbReference type="AlphaFoldDB" id="A0A4R3MZD3"/>
<dbReference type="InterPro" id="IPR001702">
    <property type="entry name" value="Porin_Gram-ve"/>
</dbReference>
<comment type="caution">
    <text evidence="13">The sequence shown here is derived from an EMBL/GenBank/DDBJ whole genome shotgun (WGS) entry which is preliminary data.</text>
</comment>
<keyword evidence="7" id="KW-0406">Ion transport</keyword>
<dbReference type="CDD" id="cd00342">
    <property type="entry name" value="gram_neg_porins"/>
    <property type="match status" value="1"/>
</dbReference>
<dbReference type="InterPro" id="IPR050298">
    <property type="entry name" value="Gram-neg_bact_OMP"/>
</dbReference>
<dbReference type="InterPro" id="IPR023614">
    <property type="entry name" value="Porin_dom_sf"/>
</dbReference>
<evidence type="ECO:0000313" key="14">
    <source>
        <dbReference type="Proteomes" id="UP000295717"/>
    </source>
</evidence>
<dbReference type="GO" id="GO:0046930">
    <property type="term" value="C:pore complex"/>
    <property type="evidence" value="ECO:0007669"/>
    <property type="project" value="UniProtKB-KW"/>
</dbReference>
<feature type="signal peptide" evidence="11">
    <location>
        <begin position="1"/>
        <end position="20"/>
    </location>
</feature>
<dbReference type="Pfam" id="PF13609">
    <property type="entry name" value="Porin_4"/>
    <property type="match status" value="1"/>
</dbReference>
<keyword evidence="3" id="KW-0813">Transport</keyword>
<keyword evidence="14" id="KW-1185">Reference proteome</keyword>
<evidence type="ECO:0000256" key="8">
    <source>
        <dbReference type="ARBA" id="ARBA00023114"/>
    </source>
</evidence>
<dbReference type="Gene3D" id="2.40.160.10">
    <property type="entry name" value="Porin"/>
    <property type="match status" value="1"/>
</dbReference>
<dbReference type="GO" id="GO:0009279">
    <property type="term" value="C:cell outer membrane"/>
    <property type="evidence" value="ECO:0007669"/>
    <property type="project" value="UniProtKB-SubCell"/>
</dbReference>
<evidence type="ECO:0000259" key="12">
    <source>
        <dbReference type="Pfam" id="PF13609"/>
    </source>
</evidence>
<sequence>MNKKLLTLAVAAALATPAIASAEAIMYGRLHVSIDYVDVTNAIAPVANYLPANQGNPSYWARNGENLGVVVPGVAGPVGAVAVAPQQVGGGSDFTGWGMTNGYIPRNAPVTGAGGGRASRLGVKGNEDLGNGLKAIYQIEFGINPTDSNNDLDNNADAITMRNTFVGLGGDWGSFLVGRHDTPLKMSTGKLDLFADSLADNNTTVGFNDIRADNVVAYISPSFSGFNFSAAVVPAGGSNVLGSQNTEADSINAGWSLAAVYSNGPFYGSLAYESLGYELFNTNANNFGCAVNAASCTTSDTDWTKWRVGLGLLNWNGFSLTGIYENHDNIAGSDAYTSGSYDGVTWYLPGGPQKADLWQVQAAYSFGNSMIKAMYGQAEFSSDDLVPQLGLSPLAAQRLNDVYEGNRDTWGIGFEQNFSKRTKAYALYTDVSDDRADWTAGSEWSGFSLGMIHNF</sequence>
<dbReference type="RefSeq" id="WP_132977522.1">
    <property type="nucleotide sequence ID" value="NZ_SMAO01000006.1"/>
</dbReference>
<evidence type="ECO:0000256" key="11">
    <source>
        <dbReference type="SAM" id="SignalP"/>
    </source>
</evidence>
<proteinExistence type="predicted"/>
<dbReference type="PRINTS" id="PR00182">
    <property type="entry name" value="ECOLNEIPORIN"/>
</dbReference>
<dbReference type="OrthoDB" id="8173690at2"/>
<protein>
    <submittedName>
        <fullName evidence="13">Putative porin</fullName>
    </submittedName>
</protein>
<dbReference type="GO" id="GO:0015288">
    <property type="term" value="F:porin activity"/>
    <property type="evidence" value="ECO:0007669"/>
    <property type="project" value="UniProtKB-KW"/>
</dbReference>
<evidence type="ECO:0000256" key="5">
    <source>
        <dbReference type="ARBA" id="ARBA00022692"/>
    </source>
</evidence>
<dbReference type="EMBL" id="SMAO01000006">
    <property type="protein sequence ID" value="TCT20113.1"/>
    <property type="molecule type" value="Genomic_DNA"/>
</dbReference>
<keyword evidence="5" id="KW-0812">Transmembrane</keyword>
<name>A0A4R3MZD3_9GAMM</name>
<dbReference type="SUPFAM" id="SSF56935">
    <property type="entry name" value="Porins"/>
    <property type="match status" value="1"/>
</dbReference>
<evidence type="ECO:0000256" key="6">
    <source>
        <dbReference type="ARBA" id="ARBA00022729"/>
    </source>
</evidence>
<evidence type="ECO:0000256" key="4">
    <source>
        <dbReference type="ARBA" id="ARBA00022452"/>
    </source>
</evidence>
<evidence type="ECO:0000256" key="10">
    <source>
        <dbReference type="ARBA" id="ARBA00023237"/>
    </source>
</evidence>
<dbReference type="PRINTS" id="PR00184">
    <property type="entry name" value="NEISSPPORIN"/>
</dbReference>
<keyword evidence="4" id="KW-1134">Transmembrane beta strand</keyword>
<gene>
    <name evidence="13" type="ORF">EDC35_10638</name>
</gene>
<dbReference type="PANTHER" id="PTHR34501">
    <property type="entry name" value="PROTEIN YDDL-RELATED"/>
    <property type="match status" value="1"/>
</dbReference>
<dbReference type="Proteomes" id="UP000295717">
    <property type="component" value="Unassembled WGS sequence"/>
</dbReference>
<dbReference type="InterPro" id="IPR002299">
    <property type="entry name" value="Porin_Neis"/>
</dbReference>
<feature type="chain" id="PRO_5020245580" evidence="11">
    <location>
        <begin position="21"/>
        <end position="455"/>
    </location>
</feature>
<evidence type="ECO:0000313" key="13">
    <source>
        <dbReference type="EMBL" id="TCT20113.1"/>
    </source>
</evidence>